<dbReference type="InterPro" id="IPR011059">
    <property type="entry name" value="Metal-dep_hydrolase_composite"/>
</dbReference>
<dbReference type="Proteomes" id="UP000463224">
    <property type="component" value="Unassembled WGS sequence"/>
</dbReference>
<evidence type="ECO:0000259" key="2">
    <source>
        <dbReference type="Pfam" id="PF01979"/>
    </source>
</evidence>
<dbReference type="InterPro" id="IPR051781">
    <property type="entry name" value="Metallo-dep_Hydrolase"/>
</dbReference>
<feature type="region of interest" description="Disordered" evidence="1">
    <location>
        <begin position="1"/>
        <end position="24"/>
    </location>
</feature>
<reference evidence="3 4" key="1">
    <citation type="submission" date="2019-12" db="EMBL/GenBank/DDBJ databases">
        <title>Nitratireductor arenosus sp. nov., Isolated from sea sand, Jeju island, South Korea.</title>
        <authorList>
            <person name="Kim W."/>
        </authorList>
    </citation>
    <scope>NUCLEOTIDE SEQUENCE [LARGE SCALE GENOMIC DNA]</scope>
    <source>
        <strain evidence="3 4">CAU 1489</strain>
    </source>
</reference>
<evidence type="ECO:0000313" key="4">
    <source>
        <dbReference type="Proteomes" id="UP000463224"/>
    </source>
</evidence>
<name>A0A844QFX6_9HYPH</name>
<organism evidence="3 4">
    <name type="scientific">Nitratireductor arenosus</name>
    <dbReference type="NCBI Taxonomy" id="2682096"/>
    <lineage>
        <taxon>Bacteria</taxon>
        <taxon>Pseudomonadati</taxon>
        <taxon>Pseudomonadota</taxon>
        <taxon>Alphaproteobacteria</taxon>
        <taxon>Hyphomicrobiales</taxon>
        <taxon>Phyllobacteriaceae</taxon>
        <taxon>Nitratireductor</taxon>
    </lineage>
</organism>
<dbReference type="GO" id="GO:0016810">
    <property type="term" value="F:hydrolase activity, acting on carbon-nitrogen (but not peptide) bonds"/>
    <property type="evidence" value="ECO:0007669"/>
    <property type="project" value="InterPro"/>
</dbReference>
<dbReference type="CDD" id="cd01299">
    <property type="entry name" value="Met_dep_hydrolase_A"/>
    <property type="match status" value="1"/>
</dbReference>
<dbReference type="Pfam" id="PF01979">
    <property type="entry name" value="Amidohydro_1"/>
    <property type="match status" value="1"/>
</dbReference>
<comment type="caution">
    <text evidence="3">The sequence shown here is derived from an EMBL/GenBank/DDBJ whole genome shotgun (WGS) entry which is preliminary data.</text>
</comment>
<accession>A0A844QFX6</accession>
<dbReference type="SUPFAM" id="SSF51338">
    <property type="entry name" value="Composite domain of metallo-dependent hydrolases"/>
    <property type="match status" value="1"/>
</dbReference>
<dbReference type="InterPro" id="IPR057744">
    <property type="entry name" value="OTAase-like"/>
</dbReference>
<gene>
    <name evidence="3" type="ORF">GN330_06770</name>
</gene>
<dbReference type="SUPFAM" id="SSF51556">
    <property type="entry name" value="Metallo-dependent hydrolases"/>
    <property type="match status" value="1"/>
</dbReference>
<feature type="domain" description="Amidohydrolase-related" evidence="2">
    <location>
        <begin position="80"/>
        <end position="422"/>
    </location>
</feature>
<dbReference type="InterPro" id="IPR006680">
    <property type="entry name" value="Amidohydro-rel"/>
</dbReference>
<keyword evidence="3" id="KW-0378">Hydrolase</keyword>
<dbReference type="EMBL" id="WPHG01000001">
    <property type="protein sequence ID" value="MVA96953.1"/>
    <property type="molecule type" value="Genomic_DNA"/>
</dbReference>
<dbReference type="Gene3D" id="3.20.20.140">
    <property type="entry name" value="Metal-dependent hydrolases"/>
    <property type="match status" value="1"/>
</dbReference>
<dbReference type="PANTHER" id="PTHR43135">
    <property type="entry name" value="ALPHA-D-RIBOSE 1-METHYLPHOSPHONATE 5-TRIPHOSPHATE DIPHOSPHATASE"/>
    <property type="match status" value="1"/>
</dbReference>
<protein>
    <submittedName>
        <fullName evidence="3">Amidohydrolase family protein</fullName>
    </submittedName>
</protein>
<feature type="compositionally biased region" description="Basic and acidic residues" evidence="1">
    <location>
        <begin position="1"/>
        <end position="15"/>
    </location>
</feature>
<dbReference type="PANTHER" id="PTHR43135:SF3">
    <property type="entry name" value="ALPHA-D-RIBOSE 1-METHYLPHOSPHONATE 5-TRIPHOSPHATE DIPHOSPHATASE"/>
    <property type="match status" value="1"/>
</dbReference>
<evidence type="ECO:0000256" key="1">
    <source>
        <dbReference type="SAM" id="MobiDB-lite"/>
    </source>
</evidence>
<evidence type="ECO:0000313" key="3">
    <source>
        <dbReference type="EMBL" id="MVA96953.1"/>
    </source>
</evidence>
<keyword evidence="4" id="KW-1185">Reference proteome</keyword>
<dbReference type="Gene3D" id="2.30.40.10">
    <property type="entry name" value="Urease, subunit C, domain 1"/>
    <property type="match status" value="1"/>
</dbReference>
<sequence>MRAGQHNDPRFHEAANLRGRSMQSPKRTVFHNGQIIDGRGGAFSGYVAVEGAHILAVGAGQAPRTVADTGSAVVDLAGRTVMPGFIDCHVHLSMDALAAPVALGTRRAQLVGLMTASKNALRSLHGGVTTVRDCGTPGEIDFALREAAADGLCITPRLVLSGRALCMTGGHGWQLLGLEVDGPDAARRAARAQLKAGADNVKLIATGGILTQGTEIGSPQLTVAEMRAAVEEAHNAGKIAAAHAHGTQGIKNAARAGVDSIEHAYFIDPEGIDLMLEHGTTLVATSAAVRNVVHHGTAAGIPEHSVAKARSAIEAHVAGFKAAHRAGVKLAMGTDSGVPFTGHGNNLDELAYLVEMGLAPLEAIRVATLDSARMLKLEGKVGSLEAGKLADLVVVDGDPLADIAILREPSRIRRVMLNGRTVVDRDASRFLIGSAFGGELAVADPAAAKAG</sequence>
<dbReference type="InterPro" id="IPR032466">
    <property type="entry name" value="Metal_Hydrolase"/>
</dbReference>
<dbReference type="AlphaFoldDB" id="A0A844QFX6"/>
<proteinExistence type="predicted"/>